<feature type="disulfide bond" evidence="6">
    <location>
        <begin position="149"/>
        <end position="158"/>
    </location>
</feature>
<keyword evidence="3 8" id="KW-0812">Transmembrane</keyword>
<dbReference type="EMBL" id="CAAE01014664">
    <property type="protein sequence ID" value="CAG01917.1"/>
    <property type="molecule type" value="Genomic_DNA"/>
</dbReference>
<evidence type="ECO:0000256" key="5">
    <source>
        <dbReference type="ARBA" id="ARBA00023136"/>
    </source>
</evidence>
<reference evidence="9" key="1">
    <citation type="journal article" date="2004" name="Nature">
        <title>Genome duplication in the teleost fish Tetraodon nigroviridis reveals the early vertebrate proto-karyotype.</title>
        <authorList>
            <person name="Jaillon O."/>
            <person name="Aury J.-M."/>
            <person name="Brunet F."/>
            <person name="Petit J.-L."/>
            <person name="Stange-Thomann N."/>
            <person name="Mauceli E."/>
            <person name="Bouneau L."/>
            <person name="Fischer C."/>
            <person name="Ozouf-Costaz C."/>
            <person name="Bernot A."/>
            <person name="Nicaud S."/>
            <person name="Jaffe D."/>
            <person name="Fisher S."/>
            <person name="Lutfalla G."/>
            <person name="Dossat C."/>
            <person name="Segurens B."/>
            <person name="Dasilva C."/>
            <person name="Salanoubat M."/>
            <person name="Levy M."/>
            <person name="Boudet N."/>
            <person name="Castellano S."/>
            <person name="Anthouard V."/>
            <person name="Jubin C."/>
            <person name="Castelli V."/>
            <person name="Katinka M."/>
            <person name="Vacherie B."/>
            <person name="Biemont C."/>
            <person name="Skalli Z."/>
            <person name="Cattolico L."/>
            <person name="Poulain J."/>
            <person name="De Berardinis V."/>
            <person name="Cruaud C."/>
            <person name="Duprat S."/>
            <person name="Brottier P."/>
            <person name="Coutanceau J.-P."/>
            <person name="Gouzy J."/>
            <person name="Parra G."/>
            <person name="Lardier G."/>
            <person name="Chapple C."/>
            <person name="McKernan K.J."/>
            <person name="McEwan P."/>
            <person name="Bosak S."/>
            <person name="Kellis M."/>
            <person name="Volff J.-N."/>
            <person name="Guigo R."/>
            <person name="Zody M.C."/>
            <person name="Mesirov J."/>
            <person name="Lindblad-Toh K."/>
            <person name="Birren B."/>
            <person name="Nusbaum C."/>
            <person name="Kahn D."/>
            <person name="Robinson-Rechavi M."/>
            <person name="Laudet V."/>
            <person name="Schachter V."/>
            <person name="Quetier F."/>
            <person name="Saurin W."/>
            <person name="Scarpelli C."/>
            <person name="Wincker P."/>
            <person name="Lander E.S."/>
            <person name="Weissenbach J."/>
            <person name="Roest Crollius H."/>
        </authorList>
    </citation>
    <scope>NUCLEOTIDE SEQUENCE [LARGE SCALE GENOMIC DNA]</scope>
</reference>
<protein>
    <submittedName>
        <fullName evidence="9">(spotted green pufferfish) hypothetical protein</fullName>
    </submittedName>
</protein>
<dbReference type="PANTHER" id="PTHR11616">
    <property type="entry name" value="SODIUM/CHLORIDE DEPENDENT TRANSPORTER"/>
    <property type="match status" value="1"/>
</dbReference>
<evidence type="ECO:0000256" key="4">
    <source>
        <dbReference type="ARBA" id="ARBA00022989"/>
    </source>
</evidence>
<keyword evidence="2" id="KW-0813">Transport</keyword>
<evidence type="ECO:0000256" key="1">
    <source>
        <dbReference type="ARBA" id="ARBA00004141"/>
    </source>
</evidence>
<accession>Q4SBR5</accession>
<dbReference type="GO" id="GO:0042995">
    <property type="term" value="C:cell projection"/>
    <property type="evidence" value="ECO:0007669"/>
    <property type="project" value="TreeGrafter"/>
</dbReference>
<evidence type="ECO:0000256" key="2">
    <source>
        <dbReference type="ARBA" id="ARBA00022448"/>
    </source>
</evidence>
<dbReference type="KEGG" id="tng:GSTEN00020850G001"/>
<dbReference type="InterPro" id="IPR037272">
    <property type="entry name" value="SNS_sf"/>
</dbReference>
<feature type="transmembrane region" description="Helical" evidence="8">
    <location>
        <begin position="109"/>
        <end position="137"/>
    </location>
</feature>
<evidence type="ECO:0000313" key="9">
    <source>
        <dbReference type="EMBL" id="CAG01917.1"/>
    </source>
</evidence>
<feature type="transmembrane region" description="Helical" evidence="8">
    <location>
        <begin position="429"/>
        <end position="453"/>
    </location>
</feature>
<evidence type="ECO:0000256" key="7">
    <source>
        <dbReference type="SAM" id="MobiDB-lite"/>
    </source>
</evidence>
<dbReference type="PRINTS" id="PR00176">
    <property type="entry name" value="NANEUSMPORT"/>
</dbReference>
<dbReference type="Pfam" id="PF00209">
    <property type="entry name" value="SNF"/>
    <property type="match status" value="1"/>
</dbReference>
<feature type="transmembrane region" description="Helical" evidence="8">
    <location>
        <begin position="246"/>
        <end position="269"/>
    </location>
</feature>
<keyword evidence="4 8" id="KW-1133">Transmembrane helix</keyword>
<feature type="transmembrane region" description="Helical" evidence="8">
    <location>
        <begin position="62"/>
        <end position="88"/>
    </location>
</feature>
<keyword evidence="6" id="KW-1015">Disulfide bond</keyword>
<proteinExistence type="predicted"/>
<feature type="region of interest" description="Disordered" evidence="7">
    <location>
        <begin position="1"/>
        <end position="22"/>
    </location>
</feature>
<feature type="transmembrane region" description="Helical" evidence="8">
    <location>
        <begin position="505"/>
        <end position="527"/>
    </location>
</feature>
<gene>
    <name evidence="9" type="ORF">GSTENG00020850001</name>
</gene>
<dbReference type="AlphaFoldDB" id="Q4SBR5"/>
<evidence type="ECO:0000256" key="3">
    <source>
        <dbReference type="ARBA" id="ARBA00022692"/>
    </source>
</evidence>
<dbReference type="GO" id="GO:0005886">
    <property type="term" value="C:plasma membrane"/>
    <property type="evidence" value="ECO:0007669"/>
    <property type="project" value="TreeGrafter"/>
</dbReference>
<dbReference type="OrthoDB" id="6581954at2759"/>
<feature type="transmembrane region" description="Helical" evidence="8">
    <location>
        <begin position="289"/>
        <end position="307"/>
    </location>
</feature>
<feature type="transmembrane region" description="Helical" evidence="8">
    <location>
        <begin position="217"/>
        <end position="234"/>
    </location>
</feature>
<name>Q4SBR5_TETNG</name>
<reference evidence="9" key="2">
    <citation type="submission" date="2004-02" db="EMBL/GenBank/DDBJ databases">
        <authorList>
            <consortium name="Genoscope"/>
            <consortium name="Whitehead Institute Centre for Genome Research"/>
        </authorList>
    </citation>
    <scope>NUCLEOTIDE SEQUENCE</scope>
</reference>
<feature type="transmembrane region" description="Helical" evidence="8">
    <location>
        <begin position="328"/>
        <end position="353"/>
    </location>
</feature>
<dbReference type="SUPFAM" id="SSF161070">
    <property type="entry name" value="SNF-like"/>
    <property type="match status" value="1"/>
</dbReference>
<dbReference type="PROSITE" id="PS50267">
    <property type="entry name" value="NA_NEUROTRAN_SYMP_3"/>
    <property type="match status" value="1"/>
</dbReference>
<evidence type="ECO:0000256" key="8">
    <source>
        <dbReference type="SAM" id="Phobius"/>
    </source>
</evidence>
<evidence type="ECO:0000256" key="6">
    <source>
        <dbReference type="PIRSR" id="PIRSR600175-2"/>
    </source>
</evidence>
<feature type="transmembrane region" description="Helical" evidence="8">
    <location>
        <begin position="459"/>
        <end position="484"/>
    </location>
</feature>
<feature type="transmembrane region" description="Helical" evidence="8">
    <location>
        <begin position="36"/>
        <end position="56"/>
    </location>
</feature>
<keyword evidence="5 8" id="KW-0472">Membrane</keyword>
<organism evidence="9">
    <name type="scientific">Tetraodon nigroviridis</name>
    <name type="common">Spotted green pufferfish</name>
    <name type="synonym">Chelonodon nigroviridis</name>
    <dbReference type="NCBI Taxonomy" id="99883"/>
    <lineage>
        <taxon>Eukaryota</taxon>
        <taxon>Metazoa</taxon>
        <taxon>Chordata</taxon>
        <taxon>Craniata</taxon>
        <taxon>Vertebrata</taxon>
        <taxon>Euteleostomi</taxon>
        <taxon>Actinopterygii</taxon>
        <taxon>Neopterygii</taxon>
        <taxon>Teleostei</taxon>
        <taxon>Neoteleostei</taxon>
        <taxon>Acanthomorphata</taxon>
        <taxon>Eupercaria</taxon>
        <taxon>Tetraodontiformes</taxon>
        <taxon>Tetradontoidea</taxon>
        <taxon>Tetraodontidae</taxon>
        <taxon>Tetraodon</taxon>
    </lineage>
</organism>
<dbReference type="PANTHER" id="PTHR11616:SF280">
    <property type="entry name" value="TRANSPORTER"/>
    <property type="match status" value="1"/>
</dbReference>
<feature type="transmembrane region" description="Helical" evidence="8">
    <location>
        <begin position="376"/>
        <end position="399"/>
    </location>
</feature>
<comment type="caution">
    <text evidence="9">The sequence shown here is derived from an EMBL/GenBank/DDBJ whole genome shotgun (WGS) entry which is preliminary data.</text>
</comment>
<sequence length="545" mass="61752">MAVKSSGEDSCDPGAEKGVSEEAARPRAKWANKMEFFLCASTQTTSYNFMWIFPFFCIHYGGAVFLIPYCVSLFFCGMPLLLLGLAMGQYTSESGVTAWKKICPMFQGIGIASMVILIYMSISSELLMPVWSLLYLYNSVKSPLPWTTCDNAWNTEMCVSRTNPASSNTSVGQRDDEWMNLTTGFYDISETAEMEFWRSINPTQTDNAWNDKFGSPLHWSLIPCLFIVWVLCYFCTWKGIKYTGKIMYMVAFPYLLLIILFIRSVTLPGAGEGLKYLFIPDFHVFSSPYIWMFSVSYSLHFATSTGVRTTLGSYNKYNNDCYRDTLILCALHVATIIFFNCIAFSFIGFVAHIEEASFNDVMRTGTDMLFVLVPKALSLVAGSSFWTVLYFFMTILFTLSHQIVLVESLATNVNDLLPRYLRKRHARELVVLAVCGLCLLVWLLIITKGGLFFLQLVDYYALSFTITYFIVCFETIVVAWVYGADRFYDNIADMIGYVPFPVLKYCWLFITPLVCAVGSICGFLSGFDVCSFQKHLSNPGVFLSY</sequence>
<dbReference type="InterPro" id="IPR000175">
    <property type="entry name" value="Na/ntran_symport"/>
</dbReference>
<comment type="subcellular location">
    <subcellularLocation>
        <location evidence="1">Membrane</location>
        <topology evidence="1">Multi-pass membrane protein</topology>
    </subcellularLocation>
</comment>
<dbReference type="GO" id="GO:0005332">
    <property type="term" value="F:gamma-aminobutyric acid:sodium:chloride symporter activity"/>
    <property type="evidence" value="ECO:0007669"/>
    <property type="project" value="TreeGrafter"/>
</dbReference>